<dbReference type="SUPFAM" id="SSF47798">
    <property type="entry name" value="Barrier-to-autointegration factor, BAF"/>
    <property type="match status" value="1"/>
</dbReference>
<dbReference type="InterPro" id="IPR051387">
    <property type="entry name" value="BAF"/>
</dbReference>
<dbReference type="InterPro" id="IPR004122">
    <property type="entry name" value="BAF_prot"/>
</dbReference>
<comment type="subcellular location">
    <subcellularLocation>
        <location evidence="1">Nucleus</location>
    </subcellularLocation>
</comment>
<evidence type="ECO:0000256" key="2">
    <source>
        <dbReference type="ARBA" id="ARBA00023242"/>
    </source>
</evidence>
<keyword evidence="4" id="KW-1185">Reference proteome</keyword>
<comment type="caution">
    <text evidence="3">The sequence shown here is derived from an EMBL/GenBank/DDBJ whole genome shotgun (WGS) entry which is preliminary data.</text>
</comment>
<accession>A0ABQ9EZ05</accession>
<dbReference type="Pfam" id="PF02961">
    <property type="entry name" value="SAM_BAF"/>
    <property type="match status" value="1"/>
</dbReference>
<dbReference type="SMART" id="SM01023">
    <property type="entry name" value="BAF"/>
    <property type="match status" value="1"/>
</dbReference>
<evidence type="ECO:0008006" key="5">
    <source>
        <dbReference type="Google" id="ProtNLM"/>
    </source>
</evidence>
<evidence type="ECO:0000313" key="3">
    <source>
        <dbReference type="EMBL" id="KAJ8309541.1"/>
    </source>
</evidence>
<sequence>MTTKKHALFISEPMGNKPVTAIPGIGPLAGGRLNQENYFYAYQLYGQYLVRGKDEEAFREWFRTTTGESISMPCVNAFREWTQQYFM</sequence>
<dbReference type="EMBL" id="JARBDR010000657">
    <property type="protein sequence ID" value="KAJ8309541.1"/>
    <property type="molecule type" value="Genomic_DNA"/>
</dbReference>
<organism evidence="3 4">
    <name type="scientific">Tegillarca granosa</name>
    <name type="common">Malaysian cockle</name>
    <name type="synonym">Anadara granosa</name>
    <dbReference type="NCBI Taxonomy" id="220873"/>
    <lineage>
        <taxon>Eukaryota</taxon>
        <taxon>Metazoa</taxon>
        <taxon>Spiralia</taxon>
        <taxon>Lophotrochozoa</taxon>
        <taxon>Mollusca</taxon>
        <taxon>Bivalvia</taxon>
        <taxon>Autobranchia</taxon>
        <taxon>Pteriomorphia</taxon>
        <taxon>Arcoida</taxon>
        <taxon>Arcoidea</taxon>
        <taxon>Arcidae</taxon>
        <taxon>Tegillarca</taxon>
    </lineage>
</organism>
<gene>
    <name evidence="3" type="ORF">KUTeg_014415</name>
</gene>
<evidence type="ECO:0000256" key="1">
    <source>
        <dbReference type="ARBA" id="ARBA00004123"/>
    </source>
</evidence>
<keyword evidence="2" id="KW-0539">Nucleus</keyword>
<dbReference type="PANTHER" id="PTHR47507:SF5">
    <property type="entry name" value="BARRIER-TO-AUTOINTEGRATION FACTOR"/>
    <property type="match status" value="1"/>
</dbReference>
<dbReference type="InterPro" id="IPR036617">
    <property type="entry name" value="BAF_sf"/>
</dbReference>
<proteinExistence type="predicted"/>
<reference evidence="3 4" key="1">
    <citation type="submission" date="2022-12" db="EMBL/GenBank/DDBJ databases">
        <title>Chromosome-level genome of Tegillarca granosa.</title>
        <authorList>
            <person name="Kim J."/>
        </authorList>
    </citation>
    <scope>NUCLEOTIDE SEQUENCE [LARGE SCALE GENOMIC DNA]</scope>
    <source>
        <strain evidence="3">Teg-2019</strain>
        <tissue evidence="3">Adductor muscle</tissue>
    </source>
</reference>
<dbReference type="Proteomes" id="UP001217089">
    <property type="component" value="Unassembled WGS sequence"/>
</dbReference>
<protein>
    <recommendedName>
        <fullName evidence="5">Barrier to autointegration factor</fullName>
    </recommendedName>
</protein>
<dbReference type="PANTHER" id="PTHR47507">
    <property type="entry name" value="BARRIER TO AUTOINTEGRATION FACTOR 2"/>
    <property type="match status" value="1"/>
</dbReference>
<name>A0ABQ9EZ05_TEGGR</name>
<evidence type="ECO:0000313" key="4">
    <source>
        <dbReference type="Proteomes" id="UP001217089"/>
    </source>
</evidence>
<dbReference type="Gene3D" id="1.10.150.40">
    <property type="entry name" value="Barrier-to-autointegration factor, BAF"/>
    <property type="match status" value="1"/>
</dbReference>